<dbReference type="EMBL" id="VIVK01000001">
    <property type="protein sequence ID" value="TWD81684.1"/>
    <property type="molecule type" value="Genomic_DNA"/>
</dbReference>
<protein>
    <submittedName>
        <fullName evidence="1">Uncharacterized protein</fullName>
    </submittedName>
</protein>
<evidence type="ECO:0000313" key="1">
    <source>
        <dbReference type="EMBL" id="TWD81684.1"/>
    </source>
</evidence>
<name>A0A561BS18_9ACTN</name>
<keyword evidence="2" id="KW-1185">Reference proteome</keyword>
<dbReference type="AlphaFoldDB" id="A0A561BS18"/>
<dbReference type="Proteomes" id="UP000318380">
    <property type="component" value="Unassembled WGS sequence"/>
</dbReference>
<accession>A0A561BS18</accession>
<organism evidence="1 2">
    <name type="scientific">Kribbella amoyensis</name>
    <dbReference type="NCBI Taxonomy" id="996641"/>
    <lineage>
        <taxon>Bacteria</taxon>
        <taxon>Bacillati</taxon>
        <taxon>Actinomycetota</taxon>
        <taxon>Actinomycetes</taxon>
        <taxon>Propionibacteriales</taxon>
        <taxon>Kribbellaceae</taxon>
        <taxon>Kribbella</taxon>
    </lineage>
</organism>
<evidence type="ECO:0000313" key="2">
    <source>
        <dbReference type="Proteomes" id="UP000318380"/>
    </source>
</evidence>
<dbReference type="OrthoDB" id="4550091at2"/>
<sequence>MTAATGYDGLSSRLIPEVELRSFLLTCLEVGEDELFLAHQDAVPETLAGMPADRVFAVFCTWWTVAGDFAMGYSVGIDAAAAARVTREQFVRRLSAAFDAEVLSGDQEPPGLWTLTRPDGTSLLVQLDEEDGHFRLMP</sequence>
<reference evidence="1 2" key="1">
    <citation type="submission" date="2019-06" db="EMBL/GenBank/DDBJ databases">
        <title>Sequencing the genomes of 1000 actinobacteria strains.</title>
        <authorList>
            <person name="Klenk H.-P."/>
        </authorList>
    </citation>
    <scope>NUCLEOTIDE SEQUENCE [LARGE SCALE GENOMIC DNA]</scope>
    <source>
        <strain evidence="1 2">DSM 24683</strain>
    </source>
</reference>
<gene>
    <name evidence="1" type="ORF">FB561_2805</name>
</gene>
<dbReference type="RefSeq" id="WP_145806718.1">
    <property type="nucleotide sequence ID" value="NZ_VIVK01000001.1"/>
</dbReference>
<comment type="caution">
    <text evidence="1">The sequence shown here is derived from an EMBL/GenBank/DDBJ whole genome shotgun (WGS) entry which is preliminary data.</text>
</comment>
<proteinExistence type="predicted"/>